<organism evidence="1 2">
    <name type="scientific">Buttiauxella gaviniae ATCC 51604</name>
    <dbReference type="NCBI Taxonomy" id="1354253"/>
    <lineage>
        <taxon>Bacteria</taxon>
        <taxon>Pseudomonadati</taxon>
        <taxon>Pseudomonadota</taxon>
        <taxon>Gammaproteobacteria</taxon>
        <taxon>Enterobacterales</taxon>
        <taxon>Enterobacteriaceae</taxon>
        <taxon>Buttiauxella</taxon>
    </lineage>
</organism>
<proteinExistence type="predicted"/>
<evidence type="ECO:0000313" key="2">
    <source>
        <dbReference type="Proteomes" id="UP000078504"/>
    </source>
</evidence>
<comment type="caution">
    <text evidence="1">The sequence shown here is derived from an EMBL/GenBank/DDBJ whole genome shotgun (WGS) entry which is preliminary data.</text>
</comment>
<reference evidence="1 2" key="1">
    <citation type="submission" date="2016-04" db="EMBL/GenBank/DDBJ databases">
        <title>ATOL: Assembling a taxonomically balanced genome-scale reconstruction of the evolutionary history of the Enterobacteriaceae.</title>
        <authorList>
            <person name="Plunkett G.III."/>
            <person name="Neeno-Eckwall E.C."/>
            <person name="Glasner J.D."/>
            <person name="Perna N.T."/>
        </authorList>
    </citation>
    <scope>NUCLEOTIDE SEQUENCE [LARGE SCALE GENOMIC DNA]</scope>
    <source>
        <strain evidence="1 2">ATCC 51604</strain>
    </source>
</reference>
<dbReference type="AlphaFoldDB" id="A0A1B7I554"/>
<dbReference type="PATRIC" id="fig|1354253.4.peg.458"/>
<name>A0A1B7I554_9ENTR</name>
<dbReference type="RefSeq" id="WP_064511914.1">
    <property type="nucleotide sequence ID" value="NZ_LXEP01000004.1"/>
</dbReference>
<sequence length="153" mass="17521">MDKGIEAFREAVRRAPLTKPEGLSPEWQAYFDAVTPLHVAELIAALEQAQSERDKFNFAHKEWNDKTEWVQKESTSGRFRFQVLGRHRADVMTRHIDELEARTLSFALPDPSSKAFWGGNGKNETFYPSTYKLWLKEAIERAGIIAGVKIEVI</sequence>
<evidence type="ECO:0000313" key="1">
    <source>
        <dbReference type="EMBL" id="OAT23538.1"/>
    </source>
</evidence>
<dbReference type="EMBL" id="LXEP01000004">
    <property type="protein sequence ID" value="OAT23538.1"/>
    <property type="molecule type" value="Genomic_DNA"/>
</dbReference>
<accession>A0A1B7I554</accession>
<gene>
    <name evidence="1" type="ORF">M977_00447</name>
</gene>
<protein>
    <submittedName>
        <fullName evidence="1">Eaa family phage protein</fullName>
    </submittedName>
</protein>
<dbReference type="Proteomes" id="UP000078504">
    <property type="component" value="Unassembled WGS sequence"/>
</dbReference>